<accession>A0ABY7M968</accession>
<dbReference type="EMBL" id="CP115149">
    <property type="protein sequence ID" value="WBL36183.1"/>
    <property type="molecule type" value="Genomic_DNA"/>
</dbReference>
<gene>
    <name evidence="1" type="ORF">O0235_00765</name>
</gene>
<evidence type="ECO:0000313" key="2">
    <source>
        <dbReference type="Proteomes" id="UP001212803"/>
    </source>
</evidence>
<dbReference type="Proteomes" id="UP001212803">
    <property type="component" value="Chromosome"/>
</dbReference>
<protein>
    <submittedName>
        <fullName evidence="1">Uncharacterized protein</fullName>
    </submittedName>
</protein>
<organism evidence="1 2">
    <name type="scientific">Tepidiforma flava</name>
    <dbReference type="NCBI Taxonomy" id="3004094"/>
    <lineage>
        <taxon>Bacteria</taxon>
        <taxon>Bacillati</taxon>
        <taxon>Chloroflexota</taxon>
        <taxon>Tepidiformia</taxon>
        <taxon>Tepidiformales</taxon>
        <taxon>Tepidiformaceae</taxon>
        <taxon>Tepidiforma</taxon>
    </lineage>
</organism>
<name>A0ABY7M968_9CHLR</name>
<sequence>MRETRSFPVTNRKTLAAPISGRIEAIHHQGYAVEVRLDTRHSFHLILEDAQDIVRAFKADLRGRFAVFDGRFVHFPAEAPAAA</sequence>
<evidence type="ECO:0000313" key="1">
    <source>
        <dbReference type="EMBL" id="WBL36183.1"/>
    </source>
</evidence>
<reference evidence="1 2" key="1">
    <citation type="journal article" date="2023" name="ISME J.">
        <title>Thermophilic Dehalococcoidia with unusual traits shed light on an unexpected past.</title>
        <authorList>
            <person name="Palmer M."/>
            <person name="Covington J.K."/>
            <person name="Zhou E.M."/>
            <person name="Thomas S.C."/>
            <person name="Habib N."/>
            <person name="Seymour C.O."/>
            <person name="Lai D."/>
            <person name="Johnston J."/>
            <person name="Hashimi A."/>
            <person name="Jiao J.Y."/>
            <person name="Muok A.R."/>
            <person name="Liu L."/>
            <person name="Xian W.D."/>
            <person name="Zhi X.Y."/>
            <person name="Li M.M."/>
            <person name="Silva L.P."/>
            <person name="Bowen B.P."/>
            <person name="Louie K."/>
            <person name="Briegel A."/>
            <person name="Pett-Ridge J."/>
            <person name="Weber P.K."/>
            <person name="Tocheva E.I."/>
            <person name="Woyke T."/>
            <person name="Northen T.R."/>
            <person name="Mayali X."/>
            <person name="Li W.J."/>
            <person name="Hedlund B.P."/>
        </authorList>
    </citation>
    <scope>NUCLEOTIDE SEQUENCE [LARGE SCALE GENOMIC DNA]</scope>
    <source>
        <strain evidence="1 2">YIM 72310</strain>
    </source>
</reference>
<proteinExistence type="predicted"/>
<keyword evidence="2" id="KW-1185">Reference proteome</keyword>
<dbReference type="RefSeq" id="WP_270056708.1">
    <property type="nucleotide sequence ID" value="NZ_CP115149.1"/>
</dbReference>